<accession>A0A2K8KTW4</accession>
<dbReference type="EMBL" id="CP011797">
    <property type="protein sequence ID" value="ATX78052.1"/>
    <property type="molecule type" value="Genomic_DNA"/>
</dbReference>
<organism evidence="4 5">
    <name type="scientific">Reinekea forsetii</name>
    <dbReference type="NCBI Taxonomy" id="1336806"/>
    <lineage>
        <taxon>Bacteria</taxon>
        <taxon>Pseudomonadati</taxon>
        <taxon>Pseudomonadota</taxon>
        <taxon>Gammaproteobacteria</taxon>
        <taxon>Oceanospirillales</taxon>
        <taxon>Saccharospirillaceae</taxon>
        <taxon>Reinekea</taxon>
    </lineage>
</organism>
<evidence type="ECO:0000256" key="3">
    <source>
        <dbReference type="SAM" id="Phobius"/>
    </source>
</evidence>
<evidence type="ECO:0000256" key="1">
    <source>
        <dbReference type="ARBA" id="ARBA00022676"/>
    </source>
</evidence>
<dbReference type="RefSeq" id="WP_100258265.1">
    <property type="nucleotide sequence ID" value="NZ_CP011797.1"/>
</dbReference>
<proteinExistence type="predicted"/>
<gene>
    <name evidence="4" type="ORF">REIFOR_02931</name>
</gene>
<evidence type="ECO:0000313" key="5">
    <source>
        <dbReference type="Proteomes" id="UP000229757"/>
    </source>
</evidence>
<dbReference type="GO" id="GO:0047244">
    <property type="term" value="F:N-acetylglucosaminyldiphosphoundecaprenol N-acetyl-beta-D-mannosaminyltransferase activity"/>
    <property type="evidence" value="ECO:0007669"/>
    <property type="project" value="UniProtKB-EC"/>
</dbReference>
<dbReference type="NCBIfam" id="TIGR00696">
    <property type="entry name" value="wecG_tagA_cpsF"/>
    <property type="match status" value="1"/>
</dbReference>
<keyword evidence="1 4" id="KW-0328">Glycosyltransferase</keyword>
<evidence type="ECO:0000256" key="2">
    <source>
        <dbReference type="ARBA" id="ARBA00022679"/>
    </source>
</evidence>
<protein>
    <submittedName>
        <fullName evidence="4">WecB/TagA/CpsF family glycosyltransferase, GT26 family</fullName>
        <ecNumber evidence="4">2.4.1.187</ecNumber>
    </submittedName>
</protein>
<dbReference type="PANTHER" id="PTHR34136">
    <property type="match status" value="1"/>
</dbReference>
<keyword evidence="2 4" id="KW-0808">Transferase</keyword>
<keyword evidence="3" id="KW-0472">Membrane</keyword>
<keyword evidence="3" id="KW-1133">Transmembrane helix</keyword>
<dbReference type="Pfam" id="PF03808">
    <property type="entry name" value="Glyco_tran_WecG"/>
    <property type="match status" value="1"/>
</dbReference>
<feature type="transmembrane region" description="Helical" evidence="3">
    <location>
        <begin position="18"/>
        <end position="41"/>
    </location>
</feature>
<dbReference type="Proteomes" id="UP000229757">
    <property type="component" value="Chromosome"/>
</dbReference>
<dbReference type="PANTHER" id="PTHR34136:SF1">
    <property type="entry name" value="UDP-N-ACETYL-D-MANNOSAMINURONIC ACID TRANSFERASE"/>
    <property type="match status" value="1"/>
</dbReference>
<dbReference type="AlphaFoldDB" id="A0A2K8KTW4"/>
<dbReference type="OrthoDB" id="9808602at2"/>
<dbReference type="EC" id="2.4.1.187" evidence="4"/>
<evidence type="ECO:0000313" key="4">
    <source>
        <dbReference type="EMBL" id="ATX78052.1"/>
    </source>
</evidence>
<sequence length="417" mass="46018">MHNTDSTLQPKLERLLDLSLACVTMLLLSPLWLINVLLAVWQHKAPLVKIVQQDVLCRDHGLYRWQVGFLPTSAALLNVANGSLSFVGVSLNGGFGSIHRADLHNLKAGLYSIAEIQHRVGLIGLTVEQSMAHHQAQRSTSLYLKYLLKGLFSSLLYRTAHLRAPSSFKLFGIRIDNLRMAQAVDLICADAAPRVGPVRRPCNVVNFINVNSINLAYRNRSFRHTLNRANCTLADGSGVRLGARSMQVQLKDNINGTDLMPILCAQMVAQKRSLYLFGSAPGVALKAAVALQANHPGLIIAGVQHGHLTDLDNDQIVEAINAAQADVLLVALGSPIQEDWVMANRLRLKVGTAIAVGGLFDFLSGNIPRAPLWMRELGLEWVFRLIQEPRVKFTRYVIGNPLFLWRAFVLKKSQADL</sequence>
<name>A0A2K8KTW4_9GAMM</name>
<dbReference type="CDD" id="cd06533">
    <property type="entry name" value="Glyco_transf_WecG_TagA"/>
    <property type="match status" value="1"/>
</dbReference>
<keyword evidence="5" id="KW-1185">Reference proteome</keyword>
<reference evidence="4 5" key="1">
    <citation type="journal article" date="2017" name="Environ. Microbiol.">
        <title>Genomic and physiological analyses of 'Reinekea forsetii' reveal a versatile opportunistic lifestyle during spring algae blooms.</title>
        <authorList>
            <person name="Avci B."/>
            <person name="Hahnke R.L."/>
            <person name="Chafee M."/>
            <person name="Fischer T."/>
            <person name="Gruber-Vodicka H."/>
            <person name="Tegetmeyer H.E."/>
            <person name="Harder J."/>
            <person name="Fuchs B.M."/>
            <person name="Amann R.I."/>
            <person name="Teeling H."/>
        </authorList>
    </citation>
    <scope>NUCLEOTIDE SEQUENCE [LARGE SCALE GENOMIC DNA]</scope>
    <source>
        <strain evidence="4 5">Hel1_31_D35</strain>
    </source>
</reference>
<dbReference type="KEGG" id="rfo:REIFOR_02931"/>
<keyword evidence="3" id="KW-0812">Transmembrane</keyword>
<dbReference type="InterPro" id="IPR004629">
    <property type="entry name" value="WecG_TagA_CpsF"/>
</dbReference>